<evidence type="ECO:0000313" key="9">
    <source>
        <dbReference type="EMBL" id="TWF44693.1"/>
    </source>
</evidence>
<evidence type="ECO:0000259" key="7">
    <source>
        <dbReference type="Pfam" id="PF02687"/>
    </source>
</evidence>
<evidence type="ECO:0000256" key="5">
    <source>
        <dbReference type="ARBA" id="ARBA00023136"/>
    </source>
</evidence>
<evidence type="ECO:0000256" key="3">
    <source>
        <dbReference type="ARBA" id="ARBA00022692"/>
    </source>
</evidence>
<dbReference type="AlphaFoldDB" id="A0A561Q2U8"/>
<feature type="domain" description="MacB-like periplasmic core" evidence="8">
    <location>
        <begin position="21"/>
        <end position="243"/>
    </location>
</feature>
<evidence type="ECO:0000256" key="2">
    <source>
        <dbReference type="ARBA" id="ARBA00022475"/>
    </source>
</evidence>
<dbReference type="GO" id="GO:0022857">
    <property type="term" value="F:transmembrane transporter activity"/>
    <property type="evidence" value="ECO:0007669"/>
    <property type="project" value="TreeGrafter"/>
</dbReference>
<dbReference type="PANTHER" id="PTHR30572">
    <property type="entry name" value="MEMBRANE COMPONENT OF TRANSPORTER-RELATED"/>
    <property type="match status" value="1"/>
</dbReference>
<feature type="domain" description="ABC3 transporter permease C-terminal" evidence="7">
    <location>
        <begin position="290"/>
        <end position="402"/>
    </location>
</feature>
<dbReference type="InterPro" id="IPR025857">
    <property type="entry name" value="MacB_PCD"/>
</dbReference>
<feature type="transmembrane region" description="Helical" evidence="6">
    <location>
        <begin position="681"/>
        <end position="702"/>
    </location>
</feature>
<evidence type="ECO:0000256" key="4">
    <source>
        <dbReference type="ARBA" id="ARBA00022989"/>
    </source>
</evidence>
<keyword evidence="4 6" id="KW-1133">Transmembrane helix</keyword>
<feature type="transmembrane region" description="Helical" evidence="6">
    <location>
        <begin position="20"/>
        <end position="42"/>
    </location>
</feature>
<feature type="transmembrane region" description="Helical" evidence="6">
    <location>
        <begin position="422"/>
        <end position="445"/>
    </location>
</feature>
<proteinExistence type="predicted"/>
<name>A0A561Q2U8_9BACT</name>
<comment type="caution">
    <text evidence="9">The sequence shown here is derived from an EMBL/GenBank/DDBJ whole genome shotgun (WGS) entry which is preliminary data.</text>
</comment>
<organism evidence="9 10">
    <name type="scientific">Chitinophaga polysaccharea</name>
    <dbReference type="NCBI Taxonomy" id="1293035"/>
    <lineage>
        <taxon>Bacteria</taxon>
        <taxon>Pseudomonadati</taxon>
        <taxon>Bacteroidota</taxon>
        <taxon>Chitinophagia</taxon>
        <taxon>Chitinophagales</taxon>
        <taxon>Chitinophagaceae</taxon>
        <taxon>Chitinophaga</taxon>
    </lineage>
</organism>
<feature type="transmembrane region" description="Helical" evidence="6">
    <location>
        <begin position="286"/>
        <end position="307"/>
    </location>
</feature>
<dbReference type="EMBL" id="VIWO01000001">
    <property type="protein sequence ID" value="TWF44693.1"/>
    <property type="molecule type" value="Genomic_DNA"/>
</dbReference>
<dbReference type="Pfam" id="PF12704">
    <property type="entry name" value="MacB_PCD"/>
    <property type="match status" value="2"/>
</dbReference>
<keyword evidence="10" id="KW-1185">Reference proteome</keyword>
<reference evidence="9 10" key="1">
    <citation type="submission" date="2019-06" db="EMBL/GenBank/DDBJ databases">
        <title>Sorghum-associated microbial communities from plants grown in Nebraska, USA.</title>
        <authorList>
            <person name="Schachtman D."/>
        </authorList>
    </citation>
    <scope>NUCLEOTIDE SEQUENCE [LARGE SCALE GENOMIC DNA]</scope>
    <source>
        <strain evidence="9 10">1209</strain>
    </source>
</reference>
<feature type="transmembrane region" description="Helical" evidence="6">
    <location>
        <begin position="376"/>
        <end position="401"/>
    </location>
</feature>
<keyword evidence="2" id="KW-1003">Cell membrane</keyword>
<dbReference type="InterPro" id="IPR050250">
    <property type="entry name" value="Macrolide_Exporter_MacB"/>
</dbReference>
<feature type="transmembrane region" description="Helical" evidence="6">
    <location>
        <begin position="756"/>
        <end position="782"/>
    </location>
</feature>
<sequence length="801" mass="89815">MIKNYFLVAWRNVMKHRFFALVNVWGLAIGITFVLMIGAYAWGELQVNRFIKNNDRIFLLKSKWANPEMGVEFATLGPLTKALQDNYPSLIEKAYAHDAIMVVVTVGDKHYREGVHPGDSTFFDVFNFPVLYGDPRTALDKPNAVVLTEKKAKQFFGKTDIVGQLLKIQSFDGRNDNFEVTAVIKDLPFNTITNYAKPGNEIFLAPASLRYFGRTFGFTSWQSPNIVGYVLLKPGVKPEQLKGPLATLIKTNATPEIQKALEVYPVALKDCYMGMYKGLAGRMVAIFSYVALFILLMAIINFVNISVGNSLTRLKEIGVRKAMGSRRWQLIFQFITESVLVVTFAFVVSVVLFFILRPMFAQLIGKELPSPASFPVWFAVLPVMIILVTGLLAGLYPAFVLSAQPSVAALKGKLKNVQEKLVFRRSLITVQFVTAIVVFIVAIVIDKQVSFFFHTDLGYDKDHIVTVPVPRDWTATGVKHMERMRDEFRAMPEIKDASFSYEITDGWSSGAYMVYRAENDSSTAVSMTSIISDERFPATYNIKMKEGAFYSGTSADSSKLVITEAAARSLGWKNPADAMNKPVRIHNINTVMYVSGVMKDFHFGTMKDAIAPVCFIDVRFNNIYRYLSFRFVPGNPSKQIAALERKWREVFSNAPFDFKFLDDSIAQLYETESQMQKAARVATVVSMMIVLLGVLGIVTLSIARRSKEMGIRKVLGATSVNIISLFVKEFSWIMVISNVVAWPLAWYLCHRWLMDYAYSVDIGVGPFLIVGMLLLALVSVVITGMTKRLASTNPVKSLSTE</sequence>
<feature type="domain" description="ABC3 transporter permease C-terminal" evidence="7">
    <location>
        <begin position="681"/>
        <end position="786"/>
    </location>
</feature>
<keyword evidence="5 6" id="KW-0472">Membrane</keyword>
<feature type="transmembrane region" description="Helical" evidence="6">
    <location>
        <begin position="328"/>
        <end position="356"/>
    </location>
</feature>
<accession>A0A561Q2U8</accession>
<feature type="transmembrane region" description="Helical" evidence="6">
    <location>
        <begin position="714"/>
        <end position="736"/>
    </location>
</feature>
<comment type="subcellular location">
    <subcellularLocation>
        <location evidence="1">Cell membrane</location>
        <topology evidence="1">Multi-pass membrane protein</topology>
    </subcellularLocation>
</comment>
<evidence type="ECO:0000259" key="8">
    <source>
        <dbReference type="Pfam" id="PF12704"/>
    </source>
</evidence>
<evidence type="ECO:0000313" key="10">
    <source>
        <dbReference type="Proteomes" id="UP000320811"/>
    </source>
</evidence>
<gene>
    <name evidence="9" type="ORF">FHW36_101614</name>
</gene>
<dbReference type="Proteomes" id="UP000320811">
    <property type="component" value="Unassembled WGS sequence"/>
</dbReference>
<keyword evidence="3 6" id="KW-0812">Transmembrane</keyword>
<protein>
    <submittedName>
        <fullName evidence="9">Putative ABC transport system permease protein</fullName>
    </submittedName>
</protein>
<dbReference type="OrthoDB" id="1451596at2"/>
<feature type="domain" description="MacB-like periplasmic core" evidence="8">
    <location>
        <begin position="434"/>
        <end position="620"/>
    </location>
</feature>
<evidence type="ECO:0000256" key="1">
    <source>
        <dbReference type="ARBA" id="ARBA00004651"/>
    </source>
</evidence>
<dbReference type="RefSeq" id="WP_145662003.1">
    <property type="nucleotide sequence ID" value="NZ_VIWO01000001.1"/>
</dbReference>
<dbReference type="InterPro" id="IPR003838">
    <property type="entry name" value="ABC3_permease_C"/>
</dbReference>
<dbReference type="Pfam" id="PF02687">
    <property type="entry name" value="FtsX"/>
    <property type="match status" value="2"/>
</dbReference>
<evidence type="ECO:0000256" key="6">
    <source>
        <dbReference type="SAM" id="Phobius"/>
    </source>
</evidence>
<dbReference type="GO" id="GO:0005886">
    <property type="term" value="C:plasma membrane"/>
    <property type="evidence" value="ECO:0007669"/>
    <property type="project" value="UniProtKB-SubCell"/>
</dbReference>
<dbReference type="PANTHER" id="PTHR30572:SF18">
    <property type="entry name" value="ABC-TYPE MACROLIDE FAMILY EXPORT SYSTEM PERMEASE COMPONENT 2"/>
    <property type="match status" value="1"/>
</dbReference>